<proteinExistence type="predicted"/>
<dbReference type="Proteomes" id="UP000280960">
    <property type="component" value="Chromosome"/>
</dbReference>
<dbReference type="EMBL" id="CP033169">
    <property type="protein sequence ID" value="AYO30108.1"/>
    <property type="molecule type" value="Genomic_DNA"/>
</dbReference>
<gene>
    <name evidence="1" type="ORF">D2962_05310</name>
</gene>
<dbReference type="RefSeq" id="WP_122014373.1">
    <property type="nucleotide sequence ID" value="NZ_CP033169.1"/>
</dbReference>
<dbReference type="KEGG" id="bacg:D2962_05310"/>
<evidence type="ECO:0000313" key="1">
    <source>
        <dbReference type="EMBL" id="AYO30108.1"/>
    </source>
</evidence>
<reference evidence="1 2" key="1">
    <citation type="submission" date="2018-10" db="EMBL/GenBank/DDBJ databases">
        <authorList>
            <person name="Zhang X."/>
        </authorList>
    </citation>
    <scope>NUCLEOTIDE SEQUENCE [LARGE SCALE GENOMIC DNA]</scope>
    <source>
        <strain evidence="1 2">SK-G1</strain>
    </source>
</reference>
<keyword evidence="2" id="KW-1185">Reference proteome</keyword>
<protein>
    <submittedName>
        <fullName evidence="1">Uncharacterized protein</fullName>
    </submittedName>
</protein>
<name>A0A3G2R4Q8_9FIRM</name>
<dbReference type="AlphaFoldDB" id="A0A3G2R4Q8"/>
<accession>A0A3G2R4Q8</accession>
<evidence type="ECO:0000313" key="2">
    <source>
        <dbReference type="Proteomes" id="UP000280960"/>
    </source>
</evidence>
<organism evidence="1 2">
    <name type="scientific">Biomaibacter acetigenes</name>
    <dbReference type="NCBI Taxonomy" id="2316383"/>
    <lineage>
        <taxon>Bacteria</taxon>
        <taxon>Bacillati</taxon>
        <taxon>Bacillota</taxon>
        <taxon>Clostridia</taxon>
        <taxon>Thermosediminibacterales</taxon>
        <taxon>Tepidanaerobacteraceae</taxon>
        <taxon>Biomaibacter</taxon>
    </lineage>
</organism>
<sequence length="138" mass="16364">MRVIETTKGEIIKGRDAYPYEIKNEKIHIKLPFYVDLKRLTDILKQRGYFVANDPEEMDSQGWGKWYDAEGYYPYWIYEEDHCHYFAFPPEDYKLAPEPGAAPKHIPVLGTKAVEEFFHWLPVLKEAILKDEPARLRE</sequence>